<evidence type="ECO:0000256" key="1">
    <source>
        <dbReference type="SAM" id="MobiDB-lite"/>
    </source>
</evidence>
<proteinExistence type="predicted"/>
<dbReference type="Pfam" id="PF00855">
    <property type="entry name" value="PWWP"/>
    <property type="match status" value="1"/>
</dbReference>
<evidence type="ECO:0000313" key="3">
    <source>
        <dbReference type="EMBL" id="VVC41679.1"/>
    </source>
</evidence>
<dbReference type="InterPro" id="IPR000313">
    <property type="entry name" value="PWWP_dom"/>
</dbReference>
<dbReference type="EMBL" id="CABPRJ010001923">
    <property type="protein sequence ID" value="VVC41679.1"/>
    <property type="molecule type" value="Genomic_DNA"/>
</dbReference>
<evidence type="ECO:0000259" key="2">
    <source>
        <dbReference type="PROSITE" id="PS50812"/>
    </source>
</evidence>
<feature type="compositionally biased region" description="Acidic residues" evidence="1">
    <location>
        <begin position="646"/>
        <end position="676"/>
    </location>
</feature>
<dbReference type="Proteomes" id="UP000325440">
    <property type="component" value="Unassembled WGS sequence"/>
</dbReference>
<reference evidence="3 4" key="1">
    <citation type="submission" date="2019-08" db="EMBL/GenBank/DDBJ databases">
        <authorList>
            <person name="Alioto T."/>
            <person name="Alioto T."/>
            <person name="Gomez Garrido J."/>
        </authorList>
    </citation>
    <scope>NUCLEOTIDE SEQUENCE [LARGE SCALE GENOMIC DNA]</scope>
</reference>
<dbReference type="CDD" id="cd05162">
    <property type="entry name" value="PWWP"/>
    <property type="match status" value="1"/>
</dbReference>
<sequence>MYWFYSDVFFSLIKIHEMSDQTIQPFTPGTLVWTKVYNRIWWPGKIVDPKTAPQELQEFMNRKKNPIAMVYFERDKKYDIVINMDKISLYSCPKKMEFVEKGYSLYLKELKGTKTQNVEMANFIKDVIMFEEQINGNVDIFKVFEKKFENNPPPKELIKELFVSSKSTKKSLTNKTPSQSRTSLKSRGPLKFQENPVRKSRASIQPSGSFDGNFACHLKDGCNFTTNRYETLKRHMALCKTIVKDGTKSELKIKTLLQLQNKRKNTTKIYSTKKTKTNDTALKDWDDGEVQGADNSLNHNAKPGCSTESNKKTILTKFNDNITHIATDATENVDEYLEDCGTIEKGLGNICIESNKILDPIPSVSGTNMLRKNSCQGSIDSETNDIPNKNMTDNTEENTINDIDIDYEKSNKTQENSYDLSEENMRNMPSTSSQQSFYPLIEESIQDEEENLDQSCSTEILDSEIKQLDDVCLESELVSNNNSVRFKRSNDEEEAREAFLNNIINCRPVTHIDLDINIDSTENKTETEEEKRLREFSLATLLLLQNVTEINFEEDMKEVINTNIEFTKLSTVSLEPRVCEIEHDIPIHYCTELMDNTLPPNVVRELVRIPLKPPELTEEEVARLVNVDVPEGVLQLIGCVRVPNETETEPTNDNDDDDDDDDDDGDDGDGENEDTD</sequence>
<feature type="region of interest" description="Disordered" evidence="1">
    <location>
        <begin position="169"/>
        <end position="206"/>
    </location>
</feature>
<feature type="region of interest" description="Disordered" evidence="1">
    <location>
        <begin position="376"/>
        <end position="396"/>
    </location>
</feature>
<dbReference type="AlphaFoldDB" id="A0A5E4NET2"/>
<gene>
    <name evidence="3" type="ORF">CINCED_3A002642</name>
</gene>
<evidence type="ECO:0000313" key="4">
    <source>
        <dbReference type="Proteomes" id="UP000325440"/>
    </source>
</evidence>
<protein>
    <submittedName>
        <fullName evidence="3">PWWP domain</fullName>
    </submittedName>
</protein>
<accession>A0A5E4NET2</accession>
<dbReference type="PROSITE" id="PS50812">
    <property type="entry name" value="PWWP"/>
    <property type="match status" value="1"/>
</dbReference>
<feature type="region of interest" description="Disordered" evidence="1">
    <location>
        <begin position="640"/>
        <end position="676"/>
    </location>
</feature>
<feature type="domain" description="PWWP" evidence="2">
    <location>
        <begin position="28"/>
        <end position="81"/>
    </location>
</feature>
<name>A0A5E4NET2_9HEMI</name>
<dbReference type="OrthoDB" id="6381815at2759"/>
<organism evidence="3 4">
    <name type="scientific">Cinara cedri</name>
    <dbReference type="NCBI Taxonomy" id="506608"/>
    <lineage>
        <taxon>Eukaryota</taxon>
        <taxon>Metazoa</taxon>
        <taxon>Ecdysozoa</taxon>
        <taxon>Arthropoda</taxon>
        <taxon>Hexapoda</taxon>
        <taxon>Insecta</taxon>
        <taxon>Pterygota</taxon>
        <taxon>Neoptera</taxon>
        <taxon>Paraneoptera</taxon>
        <taxon>Hemiptera</taxon>
        <taxon>Sternorrhyncha</taxon>
        <taxon>Aphidomorpha</taxon>
        <taxon>Aphidoidea</taxon>
        <taxon>Aphididae</taxon>
        <taxon>Lachninae</taxon>
        <taxon>Cinara</taxon>
    </lineage>
</organism>
<dbReference type="SUPFAM" id="SSF63748">
    <property type="entry name" value="Tudor/PWWP/MBT"/>
    <property type="match status" value="1"/>
</dbReference>
<keyword evidence="4" id="KW-1185">Reference proteome</keyword>
<dbReference type="Gene3D" id="2.30.30.140">
    <property type="match status" value="1"/>
</dbReference>